<dbReference type="AlphaFoldDB" id="A0A377HRR1"/>
<dbReference type="GO" id="GO:0042597">
    <property type="term" value="C:periplasmic space"/>
    <property type="evidence" value="ECO:0007669"/>
    <property type="project" value="UniProtKB-SubCell"/>
</dbReference>
<evidence type="ECO:0000256" key="2">
    <source>
        <dbReference type="ARBA" id="ARBA00022729"/>
    </source>
</evidence>
<dbReference type="InterPro" id="IPR002491">
    <property type="entry name" value="ABC_transptr_periplasmic_BD"/>
</dbReference>
<dbReference type="EMBL" id="UGHD01000002">
    <property type="protein sequence ID" value="STO58405.1"/>
    <property type="molecule type" value="Genomic_DNA"/>
</dbReference>
<reference evidence="7 8" key="1">
    <citation type="submission" date="2018-06" db="EMBL/GenBank/DDBJ databases">
        <authorList>
            <consortium name="Pathogen Informatics"/>
            <person name="Doyle S."/>
        </authorList>
    </citation>
    <scope>NUCLEOTIDE SEQUENCE [LARGE SCALE GENOMIC DNA]</scope>
    <source>
        <strain evidence="7 8">NCTC11645</strain>
    </source>
</reference>
<dbReference type="GO" id="GO:0015889">
    <property type="term" value="P:cobalamin transport"/>
    <property type="evidence" value="ECO:0007669"/>
    <property type="project" value="UniProtKB-UniRule"/>
</dbReference>
<gene>
    <name evidence="5 7" type="primary">btuF</name>
    <name evidence="7" type="ORF">NCTC11645_02840</name>
</gene>
<comment type="similarity">
    <text evidence="5">Belongs to the BtuF family.</text>
</comment>
<name>A0A377HRR1_GRIHO</name>
<dbReference type="InterPro" id="IPR023544">
    <property type="entry name" value="ABC_transptr_vit_B12-bd"/>
</dbReference>
<dbReference type="Proteomes" id="UP000254512">
    <property type="component" value="Unassembled WGS sequence"/>
</dbReference>
<feature type="signal peptide" evidence="5">
    <location>
        <begin position="1"/>
        <end position="18"/>
    </location>
</feature>
<comment type="subcellular location">
    <subcellularLocation>
        <location evidence="5">Periplasm</location>
    </subcellularLocation>
</comment>
<dbReference type="HAMAP" id="MF_01000">
    <property type="entry name" value="BtuF"/>
    <property type="match status" value="1"/>
</dbReference>
<comment type="subunit">
    <text evidence="5">The complex is composed of two ATP-binding proteins (BtuD), two transmembrane proteins (BtuC) and a solute-binding protein (BtuF).</text>
</comment>
<comment type="function">
    <text evidence="5">Part of the ABC transporter complex BtuCDF involved in vitamin B12 import. Binds vitamin B12 and delivers it to the periplasmic surface of BtuC.</text>
</comment>
<feature type="domain" description="Fe/B12 periplasmic-binding" evidence="6">
    <location>
        <begin position="22"/>
        <end position="269"/>
    </location>
</feature>
<dbReference type="NCBIfam" id="NF038402">
    <property type="entry name" value="TroA_like"/>
    <property type="match status" value="1"/>
</dbReference>
<evidence type="ECO:0000256" key="3">
    <source>
        <dbReference type="ARBA" id="ARBA00022764"/>
    </source>
</evidence>
<evidence type="ECO:0000256" key="5">
    <source>
        <dbReference type="HAMAP-Rule" id="MF_01000"/>
    </source>
</evidence>
<comment type="caution">
    <text evidence="5">Lacks conserved residue(s) required for the propagation of feature annotation.</text>
</comment>
<organism evidence="7 8">
    <name type="scientific">Grimontia hollisae</name>
    <name type="common">Vibrio hollisae</name>
    <dbReference type="NCBI Taxonomy" id="673"/>
    <lineage>
        <taxon>Bacteria</taxon>
        <taxon>Pseudomonadati</taxon>
        <taxon>Pseudomonadota</taxon>
        <taxon>Gammaproteobacteria</taxon>
        <taxon>Vibrionales</taxon>
        <taxon>Vibrionaceae</taxon>
        <taxon>Grimontia</taxon>
    </lineage>
</organism>
<evidence type="ECO:0000313" key="7">
    <source>
        <dbReference type="EMBL" id="STO58405.1"/>
    </source>
</evidence>
<dbReference type="PANTHER" id="PTHR30535:SF34">
    <property type="entry name" value="MOLYBDATE-BINDING PROTEIN MOLA"/>
    <property type="match status" value="1"/>
</dbReference>
<protein>
    <recommendedName>
        <fullName evidence="5">Vitamin B12-binding protein</fullName>
    </recommendedName>
</protein>
<feature type="chain" id="PRO_5017090160" description="Vitamin B12-binding protein" evidence="5">
    <location>
        <begin position="19"/>
        <end position="275"/>
    </location>
</feature>
<dbReference type="Pfam" id="PF01497">
    <property type="entry name" value="Peripla_BP_2"/>
    <property type="match status" value="1"/>
</dbReference>
<keyword evidence="2 5" id="KW-0732">Signal</keyword>
<evidence type="ECO:0000313" key="8">
    <source>
        <dbReference type="Proteomes" id="UP000254512"/>
    </source>
</evidence>
<dbReference type="InterPro" id="IPR054828">
    <property type="entry name" value="Vit_B12_bind_prot"/>
</dbReference>
<keyword evidence="1 5" id="KW-0813">Transport</keyword>
<dbReference type="GO" id="GO:0071281">
    <property type="term" value="P:cellular response to iron ion"/>
    <property type="evidence" value="ECO:0007669"/>
    <property type="project" value="TreeGrafter"/>
</dbReference>
<keyword evidence="4" id="KW-1015">Disulfide bond</keyword>
<feature type="site" description="Important for BtuC binding" evidence="5">
    <location>
        <position position="71"/>
    </location>
</feature>
<evidence type="ECO:0000256" key="1">
    <source>
        <dbReference type="ARBA" id="ARBA00022448"/>
    </source>
</evidence>
<evidence type="ECO:0000259" key="6">
    <source>
        <dbReference type="PROSITE" id="PS50983"/>
    </source>
</evidence>
<keyword evidence="3 5" id="KW-0574">Periplasm</keyword>
<feature type="site" description="Important for BtuC binding" evidence="5">
    <location>
        <position position="201"/>
    </location>
</feature>
<dbReference type="NCBIfam" id="NF002894">
    <property type="entry name" value="PRK03379.1"/>
    <property type="match status" value="1"/>
</dbReference>
<dbReference type="Gene3D" id="3.40.50.1980">
    <property type="entry name" value="Nitrogenase molybdenum iron protein domain"/>
    <property type="match status" value="2"/>
</dbReference>
<evidence type="ECO:0000256" key="4">
    <source>
        <dbReference type="ARBA" id="ARBA00023157"/>
    </source>
</evidence>
<sequence length="275" mass="30447" precursor="true">MMFRFFFLLLLLPALASAAPLRVISLSPHTTELAFEAGLGDNLIAVSAHSDYPPEALKLEQVANYRGINIERVVTLKPDLVLAWKGGNPDKELAKLEKLGIKVFYSNPHSLYDAADNIEKLGAWSDNPALAKARADAVRQELESIEASQQGKSKVPYFYQLSETPILTNNGEHWPQPLFSLCGGENIFADSAAPYPQVGMEQIVVRKPEAIFYPADSARPLESWQKWQAFIPAVKNNAIFAVTGDWLNRPTPRALKAVKQICAALDKVRNDPVHD</sequence>
<accession>A0A377HRR1</accession>
<dbReference type="GO" id="GO:0031419">
    <property type="term" value="F:cobalamin binding"/>
    <property type="evidence" value="ECO:0007669"/>
    <property type="project" value="InterPro"/>
</dbReference>
<dbReference type="PROSITE" id="PS50983">
    <property type="entry name" value="FE_B12_PBP"/>
    <property type="match status" value="1"/>
</dbReference>
<proteinExistence type="inferred from homology"/>
<dbReference type="PANTHER" id="PTHR30535">
    <property type="entry name" value="VITAMIN B12-BINDING PROTEIN"/>
    <property type="match status" value="1"/>
</dbReference>
<dbReference type="InterPro" id="IPR050902">
    <property type="entry name" value="ABC_Transporter_SBP"/>
</dbReference>
<dbReference type="STRING" id="673.AL542_12245"/>
<dbReference type="CDD" id="cd01144">
    <property type="entry name" value="BtuF"/>
    <property type="match status" value="1"/>
</dbReference>
<dbReference type="SUPFAM" id="SSF53807">
    <property type="entry name" value="Helical backbone' metal receptor"/>
    <property type="match status" value="1"/>
</dbReference>